<gene>
    <name evidence="1" type="ORF">LCGC14_1918390</name>
</gene>
<proteinExistence type="predicted"/>
<accession>A0A0F9IPB2</accession>
<organism evidence="1">
    <name type="scientific">marine sediment metagenome</name>
    <dbReference type="NCBI Taxonomy" id="412755"/>
    <lineage>
        <taxon>unclassified sequences</taxon>
        <taxon>metagenomes</taxon>
        <taxon>ecological metagenomes</taxon>
    </lineage>
</organism>
<protein>
    <recommendedName>
        <fullName evidence="2">Phage tail tape measure protein domain-containing protein</fullName>
    </recommendedName>
</protein>
<name>A0A0F9IPB2_9ZZZZ</name>
<feature type="non-terminal residue" evidence="1">
    <location>
        <position position="270"/>
    </location>
</feature>
<evidence type="ECO:0008006" key="2">
    <source>
        <dbReference type="Google" id="ProtNLM"/>
    </source>
</evidence>
<sequence>MPKFSGIELQDLEGRFIGPFEAVNRLGTALRRLNPRDQRFADIAEQLGGFRQIGKTIPLILEGEKRLKALRVAQEGQDSLNKDVEKSLQGLQRRFGLVREEFKELILEFTETDTFRILAKTIIELSSALISLAKTFKEILPILTIIGGIRLLGAGRAFVGRGGFFSGLTGGRGRGFQSGGLIPGASRGRDHIPVAADGGEFIVRSKQVTSQSLPVLRAINQGKGVFAQQGFGPGNRITAFQNAFRNVQQPTASVSGRVQRSFFSKLLLVL</sequence>
<comment type="caution">
    <text evidence="1">The sequence shown here is derived from an EMBL/GenBank/DDBJ whole genome shotgun (WGS) entry which is preliminary data.</text>
</comment>
<reference evidence="1" key="1">
    <citation type="journal article" date="2015" name="Nature">
        <title>Complex archaea that bridge the gap between prokaryotes and eukaryotes.</title>
        <authorList>
            <person name="Spang A."/>
            <person name="Saw J.H."/>
            <person name="Jorgensen S.L."/>
            <person name="Zaremba-Niedzwiedzka K."/>
            <person name="Martijn J."/>
            <person name="Lind A.E."/>
            <person name="van Eijk R."/>
            <person name="Schleper C."/>
            <person name="Guy L."/>
            <person name="Ettema T.J."/>
        </authorList>
    </citation>
    <scope>NUCLEOTIDE SEQUENCE</scope>
</reference>
<evidence type="ECO:0000313" key="1">
    <source>
        <dbReference type="EMBL" id="KKL89072.1"/>
    </source>
</evidence>
<dbReference type="AlphaFoldDB" id="A0A0F9IPB2"/>
<dbReference type="EMBL" id="LAZR01020389">
    <property type="protein sequence ID" value="KKL89072.1"/>
    <property type="molecule type" value="Genomic_DNA"/>
</dbReference>